<organism evidence="2 3">
    <name type="scientific">Candidatus Competibacter phosphatis</name>
    <dbReference type="NCBI Taxonomy" id="221280"/>
    <lineage>
        <taxon>Bacteria</taxon>
        <taxon>Pseudomonadati</taxon>
        <taxon>Pseudomonadota</taxon>
        <taxon>Gammaproteobacteria</taxon>
        <taxon>Candidatus Competibacteraceae</taxon>
        <taxon>Candidatus Competibacter</taxon>
    </lineage>
</organism>
<evidence type="ECO:0000313" key="2">
    <source>
        <dbReference type="EMBL" id="NMQ18845.1"/>
    </source>
</evidence>
<comment type="caution">
    <text evidence="2">The sequence shown here is derived from an EMBL/GenBank/DDBJ whole genome shotgun (WGS) entry which is preliminary data.</text>
</comment>
<dbReference type="InterPro" id="IPR000160">
    <property type="entry name" value="GGDEF_dom"/>
</dbReference>
<dbReference type="NCBIfam" id="TIGR00254">
    <property type="entry name" value="GGDEF"/>
    <property type="match status" value="1"/>
</dbReference>
<evidence type="ECO:0000313" key="3">
    <source>
        <dbReference type="Proteomes" id="UP000760480"/>
    </source>
</evidence>
<dbReference type="PROSITE" id="PS50887">
    <property type="entry name" value="GGDEF"/>
    <property type="match status" value="1"/>
</dbReference>
<keyword evidence="3" id="KW-1185">Reference proteome</keyword>
<reference evidence="2 3" key="1">
    <citation type="submission" date="2019-03" db="EMBL/GenBank/DDBJ databases">
        <title>Metabolic reconstructions from genomes of highly enriched 'Candidatus Accumulibacter' and 'Candidatus Competibacter' bioreactor populations.</title>
        <authorList>
            <person name="Annavajhala M.K."/>
            <person name="Welles L."/>
            <person name="Abbas B."/>
            <person name="Sorokin D."/>
            <person name="Park H."/>
            <person name="Van Loosdrecht M."/>
            <person name="Chandran K."/>
        </authorList>
    </citation>
    <scope>NUCLEOTIDE SEQUENCE [LARGE SCALE GENOMIC DNA]</scope>
    <source>
        <strain evidence="2 3">SBR_G</strain>
    </source>
</reference>
<dbReference type="EMBL" id="SPMZ01000016">
    <property type="protein sequence ID" value="NMQ18845.1"/>
    <property type="molecule type" value="Genomic_DNA"/>
</dbReference>
<dbReference type="SMART" id="SM00267">
    <property type="entry name" value="GGDEF"/>
    <property type="match status" value="1"/>
</dbReference>
<dbReference type="CDD" id="cd01949">
    <property type="entry name" value="GGDEF"/>
    <property type="match status" value="1"/>
</dbReference>
<dbReference type="Pfam" id="PF00990">
    <property type="entry name" value="GGDEF"/>
    <property type="match status" value="1"/>
</dbReference>
<feature type="domain" description="GGDEF" evidence="1">
    <location>
        <begin position="84"/>
        <end position="157"/>
    </location>
</feature>
<dbReference type="Proteomes" id="UP000760480">
    <property type="component" value="Unassembled WGS sequence"/>
</dbReference>
<accession>A0ABX1TK41</accession>
<sequence length="157" mass="18187">MSAMICLGYRMSFTVKEEEIFLACDFTNRVAVALSNARWEEQLYYMAHYDALSGLPNRLLLKDRLQQALARAERQKNFLWLFYSSIWIVFKYINDSLGHMVGDLLLREVAQRLSRNLRSEDTISRIGGDEFVIVISHFENSKESFSVTTAIAKKNYG</sequence>
<dbReference type="PANTHER" id="PTHR46663">
    <property type="entry name" value="DIGUANYLATE CYCLASE DGCT-RELATED"/>
    <property type="match status" value="1"/>
</dbReference>
<dbReference type="InterPro" id="IPR052163">
    <property type="entry name" value="DGC-Regulatory_Protein"/>
</dbReference>
<name>A0ABX1TK41_9GAMM</name>
<dbReference type="PANTHER" id="PTHR46663:SF3">
    <property type="entry name" value="SLL0267 PROTEIN"/>
    <property type="match status" value="1"/>
</dbReference>
<dbReference type="InterPro" id="IPR043128">
    <property type="entry name" value="Rev_trsase/Diguanyl_cyclase"/>
</dbReference>
<protein>
    <submittedName>
        <fullName evidence="2">GGDEF domain-containing protein</fullName>
    </submittedName>
</protein>
<dbReference type="InterPro" id="IPR029787">
    <property type="entry name" value="Nucleotide_cyclase"/>
</dbReference>
<dbReference type="SUPFAM" id="SSF55073">
    <property type="entry name" value="Nucleotide cyclase"/>
    <property type="match status" value="1"/>
</dbReference>
<evidence type="ECO:0000259" key="1">
    <source>
        <dbReference type="PROSITE" id="PS50887"/>
    </source>
</evidence>
<dbReference type="Gene3D" id="3.30.70.270">
    <property type="match status" value="1"/>
</dbReference>
<gene>
    <name evidence="2" type="ORF">E4P82_06250</name>
</gene>
<proteinExistence type="predicted"/>